<dbReference type="SUPFAM" id="SSF56801">
    <property type="entry name" value="Acetyl-CoA synthetase-like"/>
    <property type="match status" value="1"/>
</dbReference>
<evidence type="ECO:0000313" key="2">
    <source>
        <dbReference type="EMBL" id="NEW37133.1"/>
    </source>
</evidence>
<dbReference type="EMBL" id="JAAGVB010000436">
    <property type="protein sequence ID" value="NEW37133.1"/>
    <property type="molecule type" value="Genomic_DNA"/>
</dbReference>
<dbReference type="InterPro" id="IPR042099">
    <property type="entry name" value="ANL_N_sf"/>
</dbReference>
<organism evidence="2 3">
    <name type="scientific">Nocardia cyriacigeorgica</name>
    <dbReference type="NCBI Taxonomy" id="135487"/>
    <lineage>
        <taxon>Bacteria</taxon>
        <taxon>Bacillati</taxon>
        <taxon>Actinomycetota</taxon>
        <taxon>Actinomycetes</taxon>
        <taxon>Mycobacteriales</taxon>
        <taxon>Nocardiaceae</taxon>
        <taxon>Nocardia</taxon>
    </lineage>
</organism>
<protein>
    <submittedName>
        <fullName evidence="2">AMP-binding protein</fullName>
    </submittedName>
</protein>
<dbReference type="GO" id="GO:0043041">
    <property type="term" value="P:amino acid activation for nonribosomal peptide biosynthetic process"/>
    <property type="evidence" value="ECO:0007669"/>
    <property type="project" value="TreeGrafter"/>
</dbReference>
<evidence type="ECO:0000259" key="1">
    <source>
        <dbReference type="Pfam" id="PF00501"/>
    </source>
</evidence>
<reference evidence="2 3" key="1">
    <citation type="submission" date="2020-01" db="EMBL/GenBank/DDBJ databases">
        <title>Genetics and antimicrobial susceptibilities of Nocardia species isolated from the soil; a comparison with species isolated from humans.</title>
        <authorList>
            <person name="Carrasco G."/>
            <person name="Monzon S."/>
            <person name="Sansegundo M."/>
            <person name="Garcia E."/>
            <person name="Garrido N."/>
            <person name="Medina M.J."/>
            <person name="Villalon P."/>
            <person name="Ramirez-Arocha A.C."/>
            <person name="Jimenez P."/>
            <person name="Cuesta I."/>
            <person name="Valdezate S."/>
        </authorList>
    </citation>
    <scope>NUCLEOTIDE SEQUENCE [LARGE SCALE GENOMIC DNA]</scope>
    <source>
        <strain evidence="2 3">CNM20110626</strain>
    </source>
</reference>
<gene>
    <name evidence="2" type="ORF">GV791_31955</name>
</gene>
<name>A0A6P1D015_9NOCA</name>
<dbReference type="RefSeq" id="WP_163848723.1">
    <property type="nucleotide sequence ID" value="NZ_JAAGVB010000436.1"/>
</dbReference>
<accession>A0A6P1D015</accession>
<dbReference type="Proteomes" id="UP000471166">
    <property type="component" value="Unassembled WGS sequence"/>
</dbReference>
<feature type="non-terminal residue" evidence="2">
    <location>
        <position position="101"/>
    </location>
</feature>
<feature type="domain" description="AMP-dependent synthetase/ligase" evidence="1">
    <location>
        <begin position="6"/>
        <end position="72"/>
    </location>
</feature>
<feature type="non-terminal residue" evidence="2">
    <location>
        <position position="1"/>
    </location>
</feature>
<dbReference type="GO" id="GO:0044550">
    <property type="term" value="P:secondary metabolite biosynthetic process"/>
    <property type="evidence" value="ECO:0007669"/>
    <property type="project" value="TreeGrafter"/>
</dbReference>
<dbReference type="GO" id="GO:0031177">
    <property type="term" value="F:phosphopantetheine binding"/>
    <property type="evidence" value="ECO:0007669"/>
    <property type="project" value="TreeGrafter"/>
</dbReference>
<dbReference type="Gene3D" id="3.40.50.12780">
    <property type="entry name" value="N-terminal domain of ligase-like"/>
    <property type="match status" value="1"/>
</dbReference>
<evidence type="ECO:0000313" key="3">
    <source>
        <dbReference type="Proteomes" id="UP000471166"/>
    </source>
</evidence>
<sequence length="101" mass="11056">WEPGRKYFNAYGPTETTIISSYARLNPGRHITIGRPVHGMTALVLDARMNPVPPGVAGELYLAGGALARGYHNRPDLTADRFVANPWSTEGARMYRTGDVV</sequence>
<dbReference type="PANTHER" id="PTHR45527:SF1">
    <property type="entry name" value="FATTY ACID SYNTHASE"/>
    <property type="match status" value="1"/>
</dbReference>
<dbReference type="GO" id="GO:0005737">
    <property type="term" value="C:cytoplasm"/>
    <property type="evidence" value="ECO:0007669"/>
    <property type="project" value="TreeGrafter"/>
</dbReference>
<dbReference type="AlphaFoldDB" id="A0A6P1D015"/>
<dbReference type="PANTHER" id="PTHR45527">
    <property type="entry name" value="NONRIBOSOMAL PEPTIDE SYNTHETASE"/>
    <property type="match status" value="1"/>
</dbReference>
<dbReference type="Pfam" id="PF00501">
    <property type="entry name" value="AMP-binding"/>
    <property type="match status" value="1"/>
</dbReference>
<comment type="caution">
    <text evidence="2">The sequence shown here is derived from an EMBL/GenBank/DDBJ whole genome shotgun (WGS) entry which is preliminary data.</text>
</comment>
<dbReference type="InterPro" id="IPR000873">
    <property type="entry name" value="AMP-dep_synth/lig_dom"/>
</dbReference>
<proteinExistence type="predicted"/>